<feature type="transmembrane region" description="Helical" evidence="1">
    <location>
        <begin position="44"/>
        <end position="63"/>
    </location>
</feature>
<keyword evidence="1" id="KW-0812">Transmembrane</keyword>
<protein>
    <recommendedName>
        <fullName evidence="4">DUF304 domain-containing protein</fullName>
    </recommendedName>
</protein>
<dbReference type="EMBL" id="AP027734">
    <property type="protein sequence ID" value="BDZ53959.1"/>
    <property type="molecule type" value="Genomic_DNA"/>
</dbReference>
<keyword evidence="1" id="KW-0472">Membrane</keyword>
<evidence type="ECO:0000313" key="2">
    <source>
        <dbReference type="EMBL" id="BDZ53959.1"/>
    </source>
</evidence>
<dbReference type="Proteomes" id="UP001321477">
    <property type="component" value="Chromosome"/>
</dbReference>
<feature type="transmembrane region" description="Helical" evidence="1">
    <location>
        <begin position="6"/>
        <end position="23"/>
    </location>
</feature>
<feature type="transmembrane region" description="Helical" evidence="1">
    <location>
        <begin position="75"/>
        <end position="96"/>
    </location>
</feature>
<sequence>MLAYLAISLAVAASLAIATFAGRRAAVRPADGSRSRLLGRVRPTAAAAPATSVLIAVVVLVLTGAQLDGAVPASWVAPVAIGVGLALGLVAGWITWRALPEPDAGEAADAAPALPLAPGERAVWTASSTAPWVVWVVIALVAGCLIVPIVVAPTAWWLWGVVVLVLVVLLATIGIRATVDARGLTVRTLFGVRLVRVRLAQVVSAAEVEVLPGEFGGWGFRIDVRGRRGIIMRGGPGLEVRRTDRAPLVVTVPDARTGAALLNALAARARRG</sequence>
<feature type="transmembrane region" description="Helical" evidence="1">
    <location>
        <begin position="157"/>
        <end position="179"/>
    </location>
</feature>
<reference evidence="3" key="1">
    <citation type="journal article" date="2019" name="Int. J. Syst. Evol. Microbiol.">
        <title>The Global Catalogue of Microorganisms (GCM) 10K type strain sequencing project: providing services to taxonomists for standard genome sequencing and annotation.</title>
        <authorList>
            <consortium name="The Broad Institute Genomics Platform"/>
            <consortium name="The Broad Institute Genome Sequencing Center for Infectious Disease"/>
            <person name="Wu L."/>
            <person name="Ma J."/>
        </authorList>
    </citation>
    <scope>NUCLEOTIDE SEQUENCE [LARGE SCALE GENOMIC DNA]</scope>
    <source>
        <strain evidence="3">NBRC 109019</strain>
    </source>
</reference>
<organism evidence="2 3">
    <name type="scientific">Agromyces marinus</name>
    <dbReference type="NCBI Taxonomy" id="1389020"/>
    <lineage>
        <taxon>Bacteria</taxon>
        <taxon>Bacillati</taxon>
        <taxon>Actinomycetota</taxon>
        <taxon>Actinomycetes</taxon>
        <taxon>Micrococcales</taxon>
        <taxon>Microbacteriaceae</taxon>
        <taxon>Agromyces</taxon>
    </lineage>
</organism>
<keyword evidence="1" id="KW-1133">Transmembrane helix</keyword>
<evidence type="ECO:0000313" key="3">
    <source>
        <dbReference type="Proteomes" id="UP001321477"/>
    </source>
</evidence>
<gene>
    <name evidence="2" type="ORF">GCM10025870_10320</name>
</gene>
<accession>A0ABM8GZM4</accession>
<proteinExistence type="predicted"/>
<name>A0ABM8GZM4_9MICO</name>
<dbReference type="RefSeq" id="WP_286329462.1">
    <property type="nucleotide sequence ID" value="NZ_AP027734.1"/>
</dbReference>
<evidence type="ECO:0008006" key="4">
    <source>
        <dbReference type="Google" id="ProtNLM"/>
    </source>
</evidence>
<keyword evidence="3" id="KW-1185">Reference proteome</keyword>
<evidence type="ECO:0000256" key="1">
    <source>
        <dbReference type="SAM" id="Phobius"/>
    </source>
</evidence>
<feature type="transmembrane region" description="Helical" evidence="1">
    <location>
        <begin position="132"/>
        <end position="151"/>
    </location>
</feature>